<proteinExistence type="predicted"/>
<evidence type="ECO:0000313" key="2">
    <source>
        <dbReference type="EMBL" id="MFD1675192.1"/>
    </source>
</evidence>
<dbReference type="Proteomes" id="UP001597079">
    <property type="component" value="Unassembled WGS sequence"/>
</dbReference>
<dbReference type="EMBL" id="JBHUCX010000027">
    <property type="protein sequence ID" value="MFD1675192.1"/>
    <property type="molecule type" value="Genomic_DNA"/>
</dbReference>
<keyword evidence="3" id="KW-1185">Reference proteome</keyword>
<evidence type="ECO:0008006" key="4">
    <source>
        <dbReference type="Google" id="ProtNLM"/>
    </source>
</evidence>
<comment type="caution">
    <text evidence="2">The sequence shown here is derived from an EMBL/GenBank/DDBJ whole genome shotgun (WGS) entry which is preliminary data.</text>
</comment>
<feature type="region of interest" description="Disordered" evidence="1">
    <location>
        <begin position="139"/>
        <end position="158"/>
    </location>
</feature>
<dbReference type="RefSeq" id="WP_377943065.1">
    <property type="nucleotide sequence ID" value="NZ_JBHUCX010000027.1"/>
</dbReference>
<accession>A0ABW4JFX5</accession>
<protein>
    <recommendedName>
        <fullName evidence="4">Carboxypeptidase regulatory-like domain-containing protein</fullName>
    </recommendedName>
</protein>
<evidence type="ECO:0000256" key="1">
    <source>
        <dbReference type="SAM" id="MobiDB-lite"/>
    </source>
</evidence>
<name>A0ABW4JFX5_9BACL</name>
<gene>
    <name evidence="2" type="ORF">ACFSB2_10855</name>
</gene>
<reference evidence="3" key="1">
    <citation type="journal article" date="2019" name="Int. J. Syst. Evol. Microbiol.">
        <title>The Global Catalogue of Microorganisms (GCM) 10K type strain sequencing project: providing services to taxonomists for standard genome sequencing and annotation.</title>
        <authorList>
            <consortium name="The Broad Institute Genomics Platform"/>
            <consortium name="The Broad Institute Genome Sequencing Center for Infectious Disease"/>
            <person name="Wu L."/>
            <person name="Ma J."/>
        </authorList>
    </citation>
    <scope>NUCLEOTIDE SEQUENCE [LARGE SCALE GENOMIC DNA]</scope>
    <source>
        <strain evidence="3">CGMCC 1.12286</strain>
    </source>
</reference>
<sequence>MFAAVSTNQQKGHIEFRVGSPKSTTIAGARVIVISHEGKIVDSGLTNARGVWNASVPFHEMKWNQGFDAKGVVNAVVLANGYNEQAVFVVPNSQNTVQTVVLQPIVPNSRNEPSQSLGDFFRHDLKMYVDYYAKELKLKKQPPIPGDPGYAPWSPEQQ</sequence>
<evidence type="ECO:0000313" key="3">
    <source>
        <dbReference type="Proteomes" id="UP001597079"/>
    </source>
</evidence>
<organism evidence="2 3">
    <name type="scientific">Alicyclobacillus fodiniaquatilis</name>
    <dbReference type="NCBI Taxonomy" id="1661150"/>
    <lineage>
        <taxon>Bacteria</taxon>
        <taxon>Bacillati</taxon>
        <taxon>Bacillota</taxon>
        <taxon>Bacilli</taxon>
        <taxon>Bacillales</taxon>
        <taxon>Alicyclobacillaceae</taxon>
        <taxon>Alicyclobacillus</taxon>
    </lineage>
</organism>